<dbReference type="HOGENOM" id="CLU_584100_0_0_1"/>
<feature type="region of interest" description="Disordered" evidence="1">
    <location>
        <begin position="43"/>
        <end position="70"/>
    </location>
</feature>
<protein>
    <submittedName>
        <fullName evidence="2">Uncharacterized protein</fullName>
    </submittedName>
</protein>
<proteinExistence type="predicted"/>
<name>G4TX10_SERID</name>
<feature type="compositionally biased region" description="Basic and acidic residues" evidence="1">
    <location>
        <begin position="43"/>
        <end position="59"/>
    </location>
</feature>
<keyword evidence="3" id="KW-1185">Reference proteome</keyword>
<evidence type="ECO:0000256" key="1">
    <source>
        <dbReference type="SAM" id="MobiDB-lite"/>
    </source>
</evidence>
<gene>
    <name evidence="2" type="ORF">PIIN_09848</name>
</gene>
<dbReference type="Proteomes" id="UP000007148">
    <property type="component" value="Unassembled WGS sequence"/>
</dbReference>
<dbReference type="OrthoDB" id="3326914at2759"/>
<evidence type="ECO:0000313" key="3">
    <source>
        <dbReference type="Proteomes" id="UP000007148"/>
    </source>
</evidence>
<organism evidence="2 3">
    <name type="scientific">Serendipita indica (strain DSM 11827)</name>
    <name type="common">Root endophyte fungus</name>
    <name type="synonym">Piriformospora indica</name>
    <dbReference type="NCBI Taxonomy" id="1109443"/>
    <lineage>
        <taxon>Eukaryota</taxon>
        <taxon>Fungi</taxon>
        <taxon>Dikarya</taxon>
        <taxon>Basidiomycota</taxon>
        <taxon>Agaricomycotina</taxon>
        <taxon>Agaricomycetes</taxon>
        <taxon>Sebacinales</taxon>
        <taxon>Serendipitaceae</taxon>
        <taxon>Serendipita</taxon>
    </lineage>
</organism>
<comment type="caution">
    <text evidence="2">The sequence shown here is derived from an EMBL/GenBank/DDBJ whole genome shotgun (WGS) entry which is preliminary data.</text>
</comment>
<evidence type="ECO:0000313" key="2">
    <source>
        <dbReference type="EMBL" id="CCA75853.1"/>
    </source>
</evidence>
<accession>G4TX10</accession>
<dbReference type="InParanoid" id="G4TX10"/>
<dbReference type="AlphaFoldDB" id="G4TX10"/>
<sequence>MGIPFAYKALGDSEPRGLYLKNLGWAINRPLRIDEAIPMIPRGESERVSPRPELERSEVKPSMNVPPTAEYGADLTTRRRWLARRLFQGGLQIPSDWEPLGEADITNFRESTIDSESYIRGYGGATKPERNVVENDARIERQSGPFTSHILFISKQIRHSESPESDEDWWIKWENKEATLNLIPSNTGSLDLIGDWEMVAVLQLTHTSWSCIDPVALRTRDAERHTGRFDYNQRSPNRDIRMQFAGPSWLTLDKESSLQLQEGGFRRKFRRVVANILGTDRIRSYQDFQISRANLLFGLPTIVDVACLPASDSWIWNQELAPILIAAHYHGKDGESTAEILASSFHATLITFILYYLDTRSSVTDQLPTWMVLFGVAYNEDGITIFEHYPVYRTGRGNNVKPGWGSRSSEISTQFRSLFDQSDEGRGQSLALLLRIGSHCRQILSHLEQWDGYSRILEQRFVLPRARK</sequence>
<dbReference type="EMBL" id="CAFZ01000536">
    <property type="protein sequence ID" value="CCA75853.1"/>
    <property type="molecule type" value="Genomic_DNA"/>
</dbReference>
<reference evidence="2 3" key="1">
    <citation type="journal article" date="2011" name="PLoS Pathog.">
        <title>Endophytic Life Strategies Decoded by Genome and Transcriptome Analyses of the Mutualistic Root Symbiont Piriformospora indica.</title>
        <authorList>
            <person name="Zuccaro A."/>
            <person name="Lahrmann U."/>
            <person name="Guldener U."/>
            <person name="Langen G."/>
            <person name="Pfiffi S."/>
            <person name="Biedenkopf D."/>
            <person name="Wong P."/>
            <person name="Samans B."/>
            <person name="Grimm C."/>
            <person name="Basiewicz M."/>
            <person name="Murat C."/>
            <person name="Martin F."/>
            <person name="Kogel K.H."/>
        </authorList>
    </citation>
    <scope>NUCLEOTIDE SEQUENCE [LARGE SCALE GENOMIC DNA]</scope>
    <source>
        <strain evidence="2 3">DSM 11827</strain>
    </source>
</reference>